<proteinExistence type="predicted"/>
<dbReference type="Proteomes" id="UP000585474">
    <property type="component" value="Unassembled WGS sequence"/>
</dbReference>
<reference evidence="2 3" key="1">
    <citation type="submission" date="2019-07" db="EMBL/GenBank/DDBJ databases">
        <title>De Novo Assembly of kiwifruit Actinidia rufa.</title>
        <authorList>
            <person name="Sugita-Konishi S."/>
            <person name="Sato K."/>
            <person name="Mori E."/>
            <person name="Abe Y."/>
            <person name="Kisaki G."/>
            <person name="Hamano K."/>
            <person name="Suezawa K."/>
            <person name="Otani M."/>
            <person name="Fukuda T."/>
            <person name="Manabe T."/>
            <person name="Gomi K."/>
            <person name="Tabuchi M."/>
            <person name="Akimitsu K."/>
            <person name="Kataoka I."/>
        </authorList>
    </citation>
    <scope>NUCLEOTIDE SEQUENCE [LARGE SCALE GENOMIC DNA]</scope>
    <source>
        <strain evidence="3">cv. Fuchu</strain>
    </source>
</reference>
<accession>A0A7J0GW16</accession>
<name>A0A7J0GW16_9ERIC</name>
<gene>
    <name evidence="2" type="ORF">Acr_24g0008940</name>
</gene>
<dbReference type="OrthoDB" id="1750920at2759"/>
<dbReference type="EMBL" id="BJWL01000024">
    <property type="protein sequence ID" value="GFZ14704.1"/>
    <property type="molecule type" value="Genomic_DNA"/>
</dbReference>
<evidence type="ECO:0000256" key="1">
    <source>
        <dbReference type="SAM" id="MobiDB-lite"/>
    </source>
</evidence>
<evidence type="ECO:0000313" key="3">
    <source>
        <dbReference type="Proteomes" id="UP000585474"/>
    </source>
</evidence>
<comment type="caution">
    <text evidence="2">The sequence shown here is derived from an EMBL/GenBank/DDBJ whole genome shotgun (WGS) entry which is preliminary data.</text>
</comment>
<feature type="region of interest" description="Disordered" evidence="1">
    <location>
        <begin position="1"/>
        <end position="28"/>
    </location>
</feature>
<dbReference type="AlphaFoldDB" id="A0A7J0GW16"/>
<protein>
    <submittedName>
        <fullName evidence="2">Uncharacterized protein</fullName>
    </submittedName>
</protein>
<sequence length="171" mass="18816">MANEVTQLPSSLGEDPSSPEGSPSIATPALVERETNIMTQDELDHLRESHSFPLSVQIRLPEDDETIASTRPSEVAFYEAAFHGISRDAGVPRVPRTWGTPGKRCNKLPVLSITEQGRLDGILDSISSRNFFMIKEVLESKSFGRCFKLGSKLMASSGGNNREDTQQLVRL</sequence>
<keyword evidence="3" id="KW-1185">Reference proteome</keyword>
<organism evidence="2 3">
    <name type="scientific">Actinidia rufa</name>
    <dbReference type="NCBI Taxonomy" id="165716"/>
    <lineage>
        <taxon>Eukaryota</taxon>
        <taxon>Viridiplantae</taxon>
        <taxon>Streptophyta</taxon>
        <taxon>Embryophyta</taxon>
        <taxon>Tracheophyta</taxon>
        <taxon>Spermatophyta</taxon>
        <taxon>Magnoliopsida</taxon>
        <taxon>eudicotyledons</taxon>
        <taxon>Gunneridae</taxon>
        <taxon>Pentapetalae</taxon>
        <taxon>asterids</taxon>
        <taxon>Ericales</taxon>
        <taxon>Actinidiaceae</taxon>
        <taxon>Actinidia</taxon>
    </lineage>
</organism>
<evidence type="ECO:0000313" key="2">
    <source>
        <dbReference type="EMBL" id="GFZ14704.1"/>
    </source>
</evidence>
<feature type="compositionally biased region" description="Low complexity" evidence="1">
    <location>
        <begin position="8"/>
        <end position="24"/>
    </location>
</feature>